<dbReference type="PANTHER" id="PTHR33116:SF75">
    <property type="entry name" value="RIBONUCLEASE H PROTEIN"/>
    <property type="match status" value="1"/>
</dbReference>
<evidence type="ECO:0000259" key="1">
    <source>
        <dbReference type="PROSITE" id="PS50878"/>
    </source>
</evidence>
<dbReference type="EMBL" id="JANJYI010000004">
    <property type="protein sequence ID" value="KAK2654069.1"/>
    <property type="molecule type" value="Genomic_DNA"/>
</dbReference>
<evidence type="ECO:0000313" key="3">
    <source>
        <dbReference type="Proteomes" id="UP001280121"/>
    </source>
</evidence>
<proteinExistence type="predicted"/>
<name>A0AAE0CK40_9ROSI</name>
<dbReference type="Pfam" id="PF00078">
    <property type="entry name" value="RVT_1"/>
    <property type="match status" value="1"/>
</dbReference>
<dbReference type="InterPro" id="IPR000477">
    <property type="entry name" value="RT_dom"/>
</dbReference>
<dbReference type="AlphaFoldDB" id="A0AAE0CK40"/>
<organism evidence="2 3">
    <name type="scientific">Dipteronia dyeriana</name>
    <dbReference type="NCBI Taxonomy" id="168575"/>
    <lineage>
        <taxon>Eukaryota</taxon>
        <taxon>Viridiplantae</taxon>
        <taxon>Streptophyta</taxon>
        <taxon>Embryophyta</taxon>
        <taxon>Tracheophyta</taxon>
        <taxon>Spermatophyta</taxon>
        <taxon>Magnoliopsida</taxon>
        <taxon>eudicotyledons</taxon>
        <taxon>Gunneridae</taxon>
        <taxon>Pentapetalae</taxon>
        <taxon>rosids</taxon>
        <taxon>malvids</taxon>
        <taxon>Sapindales</taxon>
        <taxon>Sapindaceae</taxon>
        <taxon>Hippocastanoideae</taxon>
        <taxon>Acereae</taxon>
        <taxon>Dipteronia</taxon>
    </lineage>
</organism>
<feature type="domain" description="Reverse transcriptase" evidence="1">
    <location>
        <begin position="1"/>
        <end position="141"/>
    </location>
</feature>
<protein>
    <recommendedName>
        <fullName evidence="1">Reverse transcriptase domain-containing protein</fullName>
    </recommendedName>
</protein>
<reference evidence="2" key="1">
    <citation type="journal article" date="2023" name="Plant J.">
        <title>Genome sequences and population genomics provide insights into the demographic history, inbreeding, and mutation load of two 'living fossil' tree species of Dipteronia.</title>
        <authorList>
            <person name="Feng Y."/>
            <person name="Comes H.P."/>
            <person name="Chen J."/>
            <person name="Zhu S."/>
            <person name="Lu R."/>
            <person name="Zhang X."/>
            <person name="Li P."/>
            <person name="Qiu J."/>
            <person name="Olsen K.M."/>
            <person name="Qiu Y."/>
        </authorList>
    </citation>
    <scope>NUCLEOTIDE SEQUENCE</scope>
    <source>
        <strain evidence="2">KIB01</strain>
    </source>
</reference>
<evidence type="ECO:0000313" key="2">
    <source>
        <dbReference type="EMBL" id="KAK2654069.1"/>
    </source>
</evidence>
<dbReference type="Proteomes" id="UP001280121">
    <property type="component" value="Unassembled WGS sequence"/>
</dbReference>
<dbReference type="PROSITE" id="PS50878">
    <property type="entry name" value="RT_POL"/>
    <property type="match status" value="1"/>
</dbReference>
<keyword evidence="3" id="KW-1185">Reference proteome</keyword>
<accession>A0AAE0CK40</accession>
<comment type="caution">
    <text evidence="2">The sequence shown here is derived from an EMBL/GenBank/DDBJ whole genome shotgun (WGS) entry which is preliminary data.</text>
</comment>
<dbReference type="PANTHER" id="PTHR33116">
    <property type="entry name" value="REVERSE TRANSCRIPTASE ZINC-BINDING DOMAIN-CONTAINING PROTEIN-RELATED-RELATED"/>
    <property type="match status" value="1"/>
</dbReference>
<sequence length="150" mass="16896">MSVLVNGSPTPQFGVQKELRQRDLLSPFHFNIVVEGLNSLFLKAASMDLIKDETFGDNEVHISHLQFADDTILFLKPEVEYILNVKRILHCFELVSGLRTNFHKSCMVRVGRGKSNDSAWWASIFKCKNASLPIPYLGFLLGGRQGGKPF</sequence>
<gene>
    <name evidence="2" type="ORF">Ddye_013925</name>
</gene>